<dbReference type="GO" id="GO:0016787">
    <property type="term" value="F:hydrolase activity"/>
    <property type="evidence" value="ECO:0007669"/>
    <property type="project" value="UniProtKB-KW"/>
</dbReference>
<dbReference type="PANTHER" id="PTHR37836:SF3">
    <property type="entry name" value="ENDOGLUCANASE"/>
    <property type="match status" value="1"/>
</dbReference>
<dbReference type="SUPFAM" id="SSF51445">
    <property type="entry name" value="(Trans)glycosidases"/>
    <property type="match status" value="1"/>
</dbReference>
<feature type="chain" id="PRO_5046037858" evidence="1">
    <location>
        <begin position="23"/>
        <end position="461"/>
    </location>
</feature>
<feature type="domain" description="Apiosidase-like catalytic" evidence="3">
    <location>
        <begin position="30"/>
        <end position="367"/>
    </location>
</feature>
<keyword evidence="4" id="KW-0378">Hydrolase</keyword>
<dbReference type="PANTHER" id="PTHR37836">
    <property type="entry name" value="LMO1036 PROTEIN"/>
    <property type="match status" value="1"/>
</dbReference>
<gene>
    <name evidence="4" type="ORF">QM524_18325</name>
</gene>
<evidence type="ECO:0000313" key="4">
    <source>
        <dbReference type="EMBL" id="MDI9861180.1"/>
    </source>
</evidence>
<evidence type="ECO:0000259" key="3">
    <source>
        <dbReference type="Pfam" id="PF13204"/>
    </source>
</evidence>
<organism evidence="4 5">
    <name type="scientific">Flectobacillus roseus</name>
    <dbReference type="NCBI Taxonomy" id="502259"/>
    <lineage>
        <taxon>Bacteria</taxon>
        <taxon>Pseudomonadati</taxon>
        <taxon>Bacteroidota</taxon>
        <taxon>Cytophagia</taxon>
        <taxon>Cytophagales</taxon>
        <taxon>Flectobacillaceae</taxon>
        <taxon>Flectobacillus</taxon>
    </lineage>
</organism>
<dbReference type="Pfam" id="PF13204">
    <property type="entry name" value="Apiosidase"/>
    <property type="match status" value="1"/>
</dbReference>
<feature type="signal peptide" evidence="1">
    <location>
        <begin position="1"/>
        <end position="22"/>
    </location>
</feature>
<dbReference type="Pfam" id="PF12904">
    <property type="entry name" value="Collagen_bind_2"/>
    <property type="match status" value="1"/>
</dbReference>
<dbReference type="EMBL" id="JASHIF010000018">
    <property type="protein sequence ID" value="MDI9861180.1"/>
    <property type="molecule type" value="Genomic_DNA"/>
</dbReference>
<reference evidence="4 5" key="1">
    <citation type="submission" date="2023-05" db="EMBL/GenBank/DDBJ databases">
        <title>Novel species of genus Flectobacillus isolated from stream in China.</title>
        <authorList>
            <person name="Lu H."/>
        </authorList>
    </citation>
    <scope>NUCLEOTIDE SEQUENCE [LARGE SCALE GENOMIC DNA]</scope>
    <source>
        <strain evidence="4 5">KCTC 42575</strain>
    </source>
</reference>
<dbReference type="Gene3D" id="3.20.20.80">
    <property type="entry name" value="Glycosidases"/>
    <property type="match status" value="1"/>
</dbReference>
<evidence type="ECO:0000256" key="1">
    <source>
        <dbReference type="SAM" id="SignalP"/>
    </source>
</evidence>
<evidence type="ECO:0000259" key="2">
    <source>
        <dbReference type="Pfam" id="PF12904"/>
    </source>
</evidence>
<dbReference type="InterPro" id="IPR017853">
    <property type="entry name" value="GH"/>
</dbReference>
<name>A0ABT6YCB0_9BACT</name>
<dbReference type="InterPro" id="IPR024749">
    <property type="entry name" value="Collagen-bd_put"/>
</dbReference>
<dbReference type="InterPro" id="IPR025277">
    <property type="entry name" value="Apiosidase-like_cat_dom"/>
</dbReference>
<keyword evidence="5" id="KW-1185">Reference proteome</keyword>
<evidence type="ECO:0000313" key="5">
    <source>
        <dbReference type="Proteomes" id="UP001236507"/>
    </source>
</evidence>
<sequence>MKKGFLAFLVGLLLITGNITKAQVPALKVSENKRYLATKDGKPFFWLGDTGWLLFSKLTREEVETYLEDRRQKGFNVIQAMGLHTLKVVNIYGDSALVGGNIAKPKVTKGSDISDNEAYDFWDHVDFVIHTAEKKGIYIGFVPLWGGNVKDKKVTPERAKVYATFLANRYKNYSNIIWLNGGDIQGSTGKNVWDIFGKTIRTIDKNHLITYHPRGRTSSSEWFHKDTWLDFNMVQSGHRTYAQDTSAKEKWHYGEDNWRYIQADYQLKPTKPVIDGEPSYEGIPYGLHDVTQPRWTDADVRRYGYWSVFAGAFGYTYGQNSVMQMHRPKYDDTSFGPQEYWYEGMAKPGSFQMKHLKTLLLSKPFFERIPDQSLVADNGQKYEYVVATRGKNYAFLYTYTGRTFKVNMGKIAGKTVKAQWYDPRTGTYQTIGEIENTGIQTFDAPQEPKNGNDWVLVLESK</sequence>
<comment type="caution">
    <text evidence="4">The sequence shown here is derived from an EMBL/GenBank/DDBJ whole genome shotgun (WGS) entry which is preliminary data.</text>
</comment>
<keyword evidence="1" id="KW-0732">Signal</keyword>
<accession>A0ABT6YCB0</accession>
<protein>
    <submittedName>
        <fullName evidence="4">Glycoside hydrolase family 140 protein</fullName>
    </submittedName>
</protein>
<dbReference type="Proteomes" id="UP001236507">
    <property type="component" value="Unassembled WGS sequence"/>
</dbReference>
<dbReference type="RefSeq" id="WP_283345671.1">
    <property type="nucleotide sequence ID" value="NZ_JASHIF010000018.1"/>
</dbReference>
<proteinExistence type="predicted"/>
<feature type="domain" description="Putative collagen-binding" evidence="2">
    <location>
        <begin position="369"/>
        <end position="459"/>
    </location>
</feature>